<feature type="domain" description="FCP1 homology" evidence="16">
    <location>
        <begin position="296"/>
        <end position="439"/>
    </location>
</feature>
<comment type="subcellular location">
    <subcellularLocation>
        <location evidence="1 14">Mitochondrion inner membrane</location>
        <topology evidence="1 14">Single-pass membrane protein</topology>
    </subcellularLocation>
</comment>
<evidence type="ECO:0000256" key="3">
    <source>
        <dbReference type="ARBA" id="ARBA00020799"/>
    </source>
</evidence>
<dbReference type="InterPro" id="IPR036412">
    <property type="entry name" value="HAD-like_sf"/>
</dbReference>
<comment type="caution">
    <text evidence="17">The sequence shown here is derived from an EMBL/GenBank/DDBJ whole genome shotgun (WGS) entry which is preliminary data.</text>
</comment>
<keyword evidence="5" id="KW-0812">Transmembrane</keyword>
<accession>A0A9P7Z7H0</accession>
<feature type="compositionally biased region" description="Basic and acidic residues" evidence="15">
    <location>
        <begin position="547"/>
        <end position="565"/>
    </location>
</feature>
<dbReference type="Gene3D" id="3.40.50.1000">
    <property type="entry name" value="HAD superfamily/HAD-like"/>
    <property type="match status" value="1"/>
</dbReference>
<evidence type="ECO:0000256" key="4">
    <source>
        <dbReference type="ARBA" id="ARBA00022448"/>
    </source>
</evidence>
<dbReference type="SMART" id="SM00577">
    <property type="entry name" value="CPDc"/>
    <property type="match status" value="1"/>
</dbReference>
<dbReference type="CDD" id="cd07521">
    <property type="entry name" value="HAD_FCP1-like"/>
    <property type="match status" value="1"/>
</dbReference>
<organism evidence="17 18">
    <name type="scientific">Calycina marina</name>
    <dbReference type="NCBI Taxonomy" id="1763456"/>
    <lineage>
        <taxon>Eukaryota</taxon>
        <taxon>Fungi</taxon>
        <taxon>Dikarya</taxon>
        <taxon>Ascomycota</taxon>
        <taxon>Pezizomycotina</taxon>
        <taxon>Leotiomycetes</taxon>
        <taxon>Helotiales</taxon>
        <taxon>Pezizellaceae</taxon>
        <taxon>Calycina</taxon>
    </lineage>
</organism>
<keyword evidence="7 14" id="KW-0653">Protein transport</keyword>
<evidence type="ECO:0000313" key="17">
    <source>
        <dbReference type="EMBL" id="KAG9247013.1"/>
    </source>
</evidence>
<protein>
    <recommendedName>
        <fullName evidence="3 14">Mitochondrial import inner membrane translocase subunit TIM50</fullName>
    </recommendedName>
</protein>
<dbReference type="InterPro" id="IPR023214">
    <property type="entry name" value="HAD_sf"/>
</dbReference>
<evidence type="ECO:0000256" key="2">
    <source>
        <dbReference type="ARBA" id="ARBA00006344"/>
    </source>
</evidence>
<dbReference type="GO" id="GO:0015031">
    <property type="term" value="P:protein transport"/>
    <property type="evidence" value="ECO:0007669"/>
    <property type="project" value="UniProtKB-KW"/>
</dbReference>
<keyword evidence="4 14" id="KW-0813">Transport</keyword>
<name>A0A9P7Z7H0_9HELO</name>
<evidence type="ECO:0000256" key="12">
    <source>
        <dbReference type="ARBA" id="ARBA00023136"/>
    </source>
</evidence>
<keyword evidence="11 14" id="KW-0496">Mitochondrion</keyword>
<evidence type="ECO:0000256" key="8">
    <source>
        <dbReference type="ARBA" id="ARBA00022946"/>
    </source>
</evidence>
<dbReference type="InterPro" id="IPR004274">
    <property type="entry name" value="FCP1_dom"/>
</dbReference>
<dbReference type="SUPFAM" id="SSF56784">
    <property type="entry name" value="HAD-like"/>
    <property type="match status" value="1"/>
</dbReference>
<feature type="region of interest" description="Disordered" evidence="15">
    <location>
        <begin position="547"/>
        <end position="579"/>
    </location>
</feature>
<evidence type="ECO:0000256" key="1">
    <source>
        <dbReference type="ARBA" id="ARBA00004434"/>
    </source>
</evidence>
<dbReference type="Proteomes" id="UP000887226">
    <property type="component" value="Unassembled WGS sequence"/>
</dbReference>
<gene>
    <name evidence="17" type="ORF">BJ878DRAFT_232552</name>
</gene>
<dbReference type="EMBL" id="MU253785">
    <property type="protein sequence ID" value="KAG9247013.1"/>
    <property type="molecule type" value="Genomic_DNA"/>
</dbReference>
<dbReference type="Pfam" id="PF03031">
    <property type="entry name" value="NIF"/>
    <property type="match status" value="1"/>
</dbReference>
<dbReference type="PROSITE" id="PS50969">
    <property type="entry name" value="FCP1"/>
    <property type="match status" value="1"/>
</dbReference>
<dbReference type="AlphaFoldDB" id="A0A9P7Z7H0"/>
<dbReference type="FunFam" id="3.40.50.1000:FF:000019">
    <property type="entry name" value="Mitochondrial import inner membrane translocase subunit TIM50"/>
    <property type="match status" value="1"/>
</dbReference>
<comment type="subunit">
    <text evidence="14">Component of the TIM23 complex.</text>
</comment>
<evidence type="ECO:0000256" key="10">
    <source>
        <dbReference type="ARBA" id="ARBA00023010"/>
    </source>
</evidence>
<feature type="region of interest" description="Disordered" evidence="15">
    <location>
        <begin position="31"/>
        <end position="168"/>
    </location>
</feature>
<evidence type="ECO:0000256" key="9">
    <source>
        <dbReference type="ARBA" id="ARBA00022989"/>
    </source>
</evidence>
<dbReference type="OrthoDB" id="287041at2759"/>
<evidence type="ECO:0000256" key="5">
    <source>
        <dbReference type="ARBA" id="ARBA00022692"/>
    </source>
</evidence>
<feature type="compositionally biased region" description="Polar residues" evidence="15">
    <location>
        <begin position="84"/>
        <end position="97"/>
    </location>
</feature>
<keyword evidence="8 14" id="KW-0809">Transit peptide</keyword>
<keyword evidence="12" id="KW-0472">Membrane</keyword>
<evidence type="ECO:0000256" key="15">
    <source>
        <dbReference type="SAM" id="MobiDB-lite"/>
    </source>
</evidence>
<dbReference type="InterPro" id="IPR050365">
    <property type="entry name" value="TIM50"/>
</dbReference>
<evidence type="ECO:0000259" key="16">
    <source>
        <dbReference type="PROSITE" id="PS50969"/>
    </source>
</evidence>
<keyword evidence="10 14" id="KW-0811">Translocation</keyword>
<evidence type="ECO:0000256" key="7">
    <source>
        <dbReference type="ARBA" id="ARBA00022927"/>
    </source>
</evidence>
<keyword evidence="6" id="KW-0999">Mitochondrion inner membrane</keyword>
<proteinExistence type="inferred from homology"/>
<dbReference type="PANTHER" id="PTHR12210">
    <property type="entry name" value="DULLARD PROTEIN PHOSPHATASE"/>
    <property type="match status" value="1"/>
</dbReference>
<evidence type="ECO:0000256" key="13">
    <source>
        <dbReference type="ARBA" id="ARBA00059797"/>
    </source>
</evidence>
<comment type="similarity">
    <text evidence="2 14">Belongs to the TIM50 family.</text>
</comment>
<dbReference type="GO" id="GO:0005744">
    <property type="term" value="C:TIM23 mitochondrial import inner membrane translocase complex"/>
    <property type="evidence" value="ECO:0007669"/>
    <property type="project" value="UniProtKB-UniRule"/>
</dbReference>
<comment type="function">
    <text evidence="13">Essential component of the TIM23 complex, a complex that mediates the translocation of transit peptide-containing proteins across the mitochondrial inner membrane. Required to direct preproteins in transit and direct them to the channel protein TIM23, and possibly facilitates transfer of the translocating proteins from the TOM complex to the TIM23 complex.</text>
</comment>
<evidence type="ECO:0000256" key="14">
    <source>
        <dbReference type="RuleBase" id="RU365079"/>
    </source>
</evidence>
<keyword evidence="18" id="KW-1185">Reference proteome</keyword>
<evidence type="ECO:0000256" key="6">
    <source>
        <dbReference type="ARBA" id="ARBA00022792"/>
    </source>
</evidence>
<evidence type="ECO:0000256" key="11">
    <source>
        <dbReference type="ARBA" id="ARBA00023128"/>
    </source>
</evidence>
<reference evidence="17" key="1">
    <citation type="journal article" date="2021" name="IMA Fungus">
        <title>Genomic characterization of three marine fungi, including Emericellopsis atlantica sp. nov. with signatures of a generalist lifestyle and marine biomass degradation.</title>
        <authorList>
            <person name="Hagestad O.C."/>
            <person name="Hou L."/>
            <person name="Andersen J.H."/>
            <person name="Hansen E.H."/>
            <person name="Altermark B."/>
            <person name="Li C."/>
            <person name="Kuhnert E."/>
            <person name="Cox R.J."/>
            <person name="Crous P.W."/>
            <person name="Spatafora J.W."/>
            <person name="Lail K."/>
            <person name="Amirebrahimi M."/>
            <person name="Lipzen A."/>
            <person name="Pangilinan J."/>
            <person name="Andreopoulos W."/>
            <person name="Hayes R.D."/>
            <person name="Ng V."/>
            <person name="Grigoriev I.V."/>
            <person name="Jackson S.A."/>
            <person name="Sutton T.D.S."/>
            <person name="Dobson A.D.W."/>
            <person name="Rama T."/>
        </authorList>
    </citation>
    <scope>NUCLEOTIDE SEQUENCE</scope>
    <source>
        <strain evidence="17">TRa3180A</strain>
    </source>
</reference>
<evidence type="ECO:0000313" key="18">
    <source>
        <dbReference type="Proteomes" id="UP000887226"/>
    </source>
</evidence>
<keyword evidence="9" id="KW-1133">Transmembrane helix</keyword>
<sequence length="579" mass="64833">MLTRAVIRTLQSPTLRTSQWIASSSTVWNRSMAQNNRPNNNSSKKRPLEPYPIPQQGGAYKIDKSADGLSKGAIPRRNNVPGFMNNQGRPISQTESAATADAVESGKVKSQDGLSEDATHGRNNVPGSTDNKKKPISRTDSAATAEPASTEPIVTQQSSKPLPDLTKGIPSTLEYEMAGSPPLSAVNLTEAEESPEGGGRGKGELPASAYISSSDKKRARAANIMYAAFAGTSILGVIYLGRNWDDEEEERKHAAEAPSGWSPVLMWNRAKARLGDQLSYYNEPAFPKLLPNEDPMFSRPYTLVLSMEDLLLHSEWTREHGWRMAKRPGVDYFLRYLSQYYELCLFTSQPWAMAEPIVRKFDPYRIIAWPLYREATSYEKGEYIKDLSYLNRPLSRVIIFDTNPAHTSKQPENAIILPKWKGEVGDKELVSHIPFLEFLATMEVKDVRTALETFKGTHIPTEFARREAIQRKKFEAQMAEEAQKKSKKGKGIGFLSGALGMQAPPMDSEQSISEGMAQGKMLQDVNRERAIKAYMALDQEIRENGEKWLKEEKENEEKMKEESMKMMKSGFTGWFGGSK</sequence>